<dbReference type="PANTHER" id="PTHR42951">
    <property type="entry name" value="METALLO-BETA-LACTAMASE DOMAIN-CONTAINING"/>
    <property type="match status" value="1"/>
</dbReference>
<dbReference type="Pfam" id="PF00753">
    <property type="entry name" value="Lactamase_B"/>
    <property type="match status" value="1"/>
</dbReference>
<proteinExistence type="predicted"/>
<feature type="domain" description="Metallo-beta-lactamase" evidence="1">
    <location>
        <begin position="38"/>
        <end position="248"/>
    </location>
</feature>
<accession>A0ABS4S6V7</accession>
<dbReference type="EMBL" id="JAGIKX010000006">
    <property type="protein sequence ID" value="MBP2257238.1"/>
    <property type="molecule type" value="Genomic_DNA"/>
</dbReference>
<reference evidence="2 3" key="1">
    <citation type="submission" date="2021-03" db="EMBL/GenBank/DDBJ databases">
        <title>Genomic Encyclopedia of Type Strains, Phase IV (KMG-IV): sequencing the most valuable type-strain genomes for metagenomic binning, comparative biology and taxonomic classification.</title>
        <authorList>
            <person name="Goeker M."/>
        </authorList>
    </citation>
    <scope>NUCLEOTIDE SEQUENCE [LARGE SCALE GENOMIC DNA]</scope>
    <source>
        <strain evidence="2 3">DSM 25790</strain>
    </source>
</reference>
<dbReference type="Gene3D" id="3.60.15.10">
    <property type="entry name" value="Ribonuclease Z/Hydroxyacylglutathione hydrolase-like"/>
    <property type="match status" value="1"/>
</dbReference>
<dbReference type="CDD" id="cd07721">
    <property type="entry name" value="yflN-like_MBL-fold"/>
    <property type="match status" value="1"/>
</dbReference>
<dbReference type="Proteomes" id="UP001519294">
    <property type="component" value="Unassembled WGS sequence"/>
</dbReference>
<evidence type="ECO:0000313" key="3">
    <source>
        <dbReference type="Proteomes" id="UP001519294"/>
    </source>
</evidence>
<gene>
    <name evidence="2" type="ORF">J2Z81_001186</name>
</gene>
<dbReference type="SUPFAM" id="SSF56281">
    <property type="entry name" value="Metallo-hydrolase/oxidoreductase"/>
    <property type="match status" value="1"/>
</dbReference>
<dbReference type="InterPro" id="IPR001279">
    <property type="entry name" value="Metallo-B-lactamas"/>
</dbReference>
<sequence length="285" mass="31792">MDKNMHESRDSRFIPMTSITSRMKEEAANDVSYYTDQIVNISFIGHPKDGKWALVDAGLPQSAEEIYAVVAERFGEESKPTAILLTHGHFDHVGGLVDLVKEWDVPVYAHELELPYLTGEKGYPEPDPTVEGGMLAKVSPMYPNEPINLGQAVKALPSDQSVPGLPDWKWVHTPGHSPGHVSFFREKDAMLLSGDAFITVKQDSFYNVLMQTPEVNGPPRYLTTDWDAAWESVKKLADLNPNTVVPGHGVMMEGEELKQGLVTLVKDFNHLAIPDYGHYVDRRSH</sequence>
<keyword evidence="3" id="KW-1185">Reference proteome</keyword>
<name>A0ABS4S6V7_9BACI</name>
<dbReference type="InterPro" id="IPR050855">
    <property type="entry name" value="NDM-1-like"/>
</dbReference>
<dbReference type="RefSeq" id="WP_029267395.1">
    <property type="nucleotide sequence ID" value="NZ_JAGIKX010000006.1"/>
</dbReference>
<organism evidence="2 3">
    <name type="scientific">Virgibacillus alimentarius</name>
    <dbReference type="NCBI Taxonomy" id="698769"/>
    <lineage>
        <taxon>Bacteria</taxon>
        <taxon>Bacillati</taxon>
        <taxon>Bacillota</taxon>
        <taxon>Bacilli</taxon>
        <taxon>Bacillales</taxon>
        <taxon>Bacillaceae</taxon>
        <taxon>Virgibacillus</taxon>
    </lineage>
</organism>
<evidence type="ECO:0000313" key="2">
    <source>
        <dbReference type="EMBL" id="MBP2257238.1"/>
    </source>
</evidence>
<dbReference type="PANTHER" id="PTHR42951:SF17">
    <property type="entry name" value="METALLO-BETA-LACTAMASE DOMAIN-CONTAINING PROTEIN"/>
    <property type="match status" value="1"/>
</dbReference>
<dbReference type="SMART" id="SM00849">
    <property type="entry name" value="Lactamase_B"/>
    <property type="match status" value="1"/>
</dbReference>
<protein>
    <submittedName>
        <fullName evidence="2">Glyoxylase-like metal-dependent hydrolase (Beta-lactamase superfamily II)</fullName>
    </submittedName>
</protein>
<dbReference type="InterPro" id="IPR036866">
    <property type="entry name" value="RibonucZ/Hydroxyglut_hydro"/>
</dbReference>
<evidence type="ECO:0000259" key="1">
    <source>
        <dbReference type="SMART" id="SM00849"/>
    </source>
</evidence>
<comment type="caution">
    <text evidence="2">The sequence shown here is derived from an EMBL/GenBank/DDBJ whole genome shotgun (WGS) entry which is preliminary data.</text>
</comment>